<sequence>MGVWSLQFNPPIFLIPHQVSTNALDFRPQLACNKTYQIWNGKSKYRSFLIRASANTSGEEDKSVKDEVTLTKLAKDGMVIIQHKVSRLQETIVSLPPVVFLVKRSPLSHLALGFCIAAAMLIVGVRAYVARKLRQKRTGSVADLVRRGQLNSDRRGISTPGMYDDPFNNPQVKISRNNTSVEMCGKVYKLEPVTLTREEQNIHQKRRSRAYQWKRPTIFLKEGDPIPSDVDPDTVRWIPANHPFATTISDITEDLAQNNVFQKHGVPFRIQAEHEALQKKLEALQSDQKLNNLAIDPGTARNFERPFKSNPKLEDQQQMEHNSKNGQTASQPESQSQQNSHESSSNSTYEEKQTL</sequence>
<dbReference type="PANTHER" id="PTHR36317:SF1">
    <property type="entry name" value="PROTEIN MULTIPLE CHLOROPLAST DIVISION SITE 1"/>
    <property type="match status" value="1"/>
</dbReference>
<evidence type="ECO:0000313" key="3">
    <source>
        <dbReference type="EMBL" id="PWA53766.1"/>
    </source>
</evidence>
<protein>
    <submittedName>
        <fullName evidence="3">Multiple chloroplast division site 1</fullName>
    </submittedName>
</protein>
<dbReference type="Proteomes" id="UP000245207">
    <property type="component" value="Unassembled WGS sequence"/>
</dbReference>
<dbReference type="AlphaFoldDB" id="A0A2U1LXM1"/>
<comment type="caution">
    <text evidence="3">The sequence shown here is derived from an EMBL/GenBank/DDBJ whole genome shotgun (WGS) entry which is preliminary data.</text>
</comment>
<dbReference type="InterPro" id="IPR034572">
    <property type="entry name" value="MCD1"/>
</dbReference>
<name>A0A2U1LXM1_ARTAN</name>
<dbReference type="STRING" id="35608.A0A2U1LXM1"/>
<feature type="compositionally biased region" description="Basic and acidic residues" evidence="1">
    <location>
        <begin position="302"/>
        <end position="315"/>
    </location>
</feature>
<evidence type="ECO:0000313" key="4">
    <source>
        <dbReference type="Proteomes" id="UP000245207"/>
    </source>
</evidence>
<feature type="compositionally biased region" description="Low complexity" evidence="1">
    <location>
        <begin position="330"/>
        <end position="347"/>
    </location>
</feature>
<gene>
    <name evidence="3" type="ORF">CTI12_AA442130</name>
</gene>
<organism evidence="3 4">
    <name type="scientific">Artemisia annua</name>
    <name type="common">Sweet wormwood</name>
    <dbReference type="NCBI Taxonomy" id="35608"/>
    <lineage>
        <taxon>Eukaryota</taxon>
        <taxon>Viridiplantae</taxon>
        <taxon>Streptophyta</taxon>
        <taxon>Embryophyta</taxon>
        <taxon>Tracheophyta</taxon>
        <taxon>Spermatophyta</taxon>
        <taxon>Magnoliopsida</taxon>
        <taxon>eudicotyledons</taxon>
        <taxon>Gunneridae</taxon>
        <taxon>Pentapetalae</taxon>
        <taxon>asterids</taxon>
        <taxon>campanulids</taxon>
        <taxon>Asterales</taxon>
        <taxon>Asteraceae</taxon>
        <taxon>Asteroideae</taxon>
        <taxon>Anthemideae</taxon>
        <taxon>Artemisiinae</taxon>
        <taxon>Artemisia</taxon>
    </lineage>
</organism>
<keyword evidence="2" id="KW-1133">Transmembrane helix</keyword>
<proteinExistence type="predicted"/>
<evidence type="ECO:0000256" key="1">
    <source>
        <dbReference type="SAM" id="MobiDB-lite"/>
    </source>
</evidence>
<dbReference type="OrthoDB" id="1927797at2759"/>
<feature type="region of interest" description="Disordered" evidence="1">
    <location>
        <begin position="295"/>
        <end position="355"/>
    </location>
</feature>
<keyword evidence="2" id="KW-0812">Transmembrane</keyword>
<reference evidence="3 4" key="1">
    <citation type="journal article" date="2018" name="Mol. Plant">
        <title>The genome of Artemisia annua provides insight into the evolution of Asteraceae family and artemisinin biosynthesis.</title>
        <authorList>
            <person name="Shen Q."/>
            <person name="Zhang L."/>
            <person name="Liao Z."/>
            <person name="Wang S."/>
            <person name="Yan T."/>
            <person name="Shi P."/>
            <person name="Liu M."/>
            <person name="Fu X."/>
            <person name="Pan Q."/>
            <person name="Wang Y."/>
            <person name="Lv Z."/>
            <person name="Lu X."/>
            <person name="Zhang F."/>
            <person name="Jiang W."/>
            <person name="Ma Y."/>
            <person name="Chen M."/>
            <person name="Hao X."/>
            <person name="Li L."/>
            <person name="Tang Y."/>
            <person name="Lv G."/>
            <person name="Zhou Y."/>
            <person name="Sun X."/>
            <person name="Brodelius P.E."/>
            <person name="Rose J.K.C."/>
            <person name="Tang K."/>
        </authorList>
    </citation>
    <scope>NUCLEOTIDE SEQUENCE [LARGE SCALE GENOMIC DNA]</scope>
    <source>
        <strain evidence="4">cv. Huhao1</strain>
        <tissue evidence="3">Leaf</tissue>
    </source>
</reference>
<dbReference type="GO" id="GO:0009706">
    <property type="term" value="C:chloroplast inner membrane"/>
    <property type="evidence" value="ECO:0007669"/>
    <property type="project" value="TreeGrafter"/>
</dbReference>
<accession>A0A2U1LXM1</accession>
<keyword evidence="4" id="KW-1185">Reference proteome</keyword>
<keyword evidence="2" id="KW-0472">Membrane</keyword>
<dbReference type="EMBL" id="PKPP01007301">
    <property type="protein sequence ID" value="PWA53766.1"/>
    <property type="molecule type" value="Genomic_DNA"/>
</dbReference>
<evidence type="ECO:0000256" key="2">
    <source>
        <dbReference type="SAM" id="Phobius"/>
    </source>
</evidence>
<dbReference type="GO" id="GO:0010020">
    <property type="term" value="P:chloroplast fission"/>
    <property type="evidence" value="ECO:0007669"/>
    <property type="project" value="InterPro"/>
</dbReference>
<feature type="transmembrane region" description="Helical" evidence="2">
    <location>
        <begin position="107"/>
        <end position="129"/>
    </location>
</feature>
<dbReference type="PANTHER" id="PTHR36317">
    <property type="entry name" value="PROTEIN MULTIPLE CHLOROPLAST DIVISION SITE 1"/>
    <property type="match status" value="1"/>
</dbReference>